<name>A0AAV9RID0_9TELE</name>
<sequence length="123" mass="13040">MSECCGDQVEVSPEQGSRPAECSAPHSNKTGGGNSEMDRRGGSEGTDSCACFLHSAGSPVCIHERRATRAEPNTPSRRGGELLEMTVMGERCTVGLEEGVGCFMKAYYRDHSVPLGTGMELLG</sequence>
<dbReference type="Proteomes" id="UP001311232">
    <property type="component" value="Unassembled WGS sequence"/>
</dbReference>
<dbReference type="AlphaFoldDB" id="A0AAV9RID0"/>
<keyword evidence="3" id="KW-1185">Reference proteome</keyword>
<protein>
    <submittedName>
        <fullName evidence="2">Uncharacterized protein</fullName>
    </submittedName>
</protein>
<reference evidence="2 3" key="1">
    <citation type="submission" date="2021-06" db="EMBL/GenBank/DDBJ databases">
        <authorList>
            <person name="Palmer J.M."/>
        </authorList>
    </citation>
    <scope>NUCLEOTIDE SEQUENCE [LARGE SCALE GENOMIC DNA]</scope>
    <source>
        <strain evidence="2 3">MEX-2019</strain>
        <tissue evidence="2">Muscle</tissue>
    </source>
</reference>
<accession>A0AAV9RID0</accession>
<dbReference type="EMBL" id="JAHHUM010001790">
    <property type="protein sequence ID" value="KAK5608687.1"/>
    <property type="molecule type" value="Genomic_DNA"/>
</dbReference>
<evidence type="ECO:0000256" key="1">
    <source>
        <dbReference type="SAM" id="MobiDB-lite"/>
    </source>
</evidence>
<organism evidence="2 3">
    <name type="scientific">Crenichthys baileyi</name>
    <name type="common">White River springfish</name>
    <dbReference type="NCBI Taxonomy" id="28760"/>
    <lineage>
        <taxon>Eukaryota</taxon>
        <taxon>Metazoa</taxon>
        <taxon>Chordata</taxon>
        <taxon>Craniata</taxon>
        <taxon>Vertebrata</taxon>
        <taxon>Euteleostomi</taxon>
        <taxon>Actinopterygii</taxon>
        <taxon>Neopterygii</taxon>
        <taxon>Teleostei</taxon>
        <taxon>Neoteleostei</taxon>
        <taxon>Acanthomorphata</taxon>
        <taxon>Ovalentaria</taxon>
        <taxon>Atherinomorphae</taxon>
        <taxon>Cyprinodontiformes</taxon>
        <taxon>Goodeidae</taxon>
        <taxon>Crenichthys</taxon>
    </lineage>
</organism>
<gene>
    <name evidence="2" type="ORF">CRENBAI_021851</name>
</gene>
<comment type="caution">
    <text evidence="2">The sequence shown here is derived from an EMBL/GenBank/DDBJ whole genome shotgun (WGS) entry which is preliminary data.</text>
</comment>
<feature type="region of interest" description="Disordered" evidence="1">
    <location>
        <begin position="1"/>
        <end position="45"/>
    </location>
</feature>
<evidence type="ECO:0000313" key="2">
    <source>
        <dbReference type="EMBL" id="KAK5608687.1"/>
    </source>
</evidence>
<proteinExistence type="predicted"/>
<evidence type="ECO:0000313" key="3">
    <source>
        <dbReference type="Proteomes" id="UP001311232"/>
    </source>
</evidence>